<keyword evidence="2" id="KW-0520">NAD</keyword>
<keyword evidence="5" id="KW-1185">Reference proteome</keyword>
<dbReference type="GO" id="GO:0016491">
    <property type="term" value="F:oxidoreductase activity"/>
    <property type="evidence" value="ECO:0007669"/>
    <property type="project" value="UniProtKB-KW"/>
</dbReference>
<dbReference type="CDD" id="cd05300">
    <property type="entry name" value="2-Hacid_dh_1"/>
    <property type="match status" value="1"/>
</dbReference>
<keyword evidence="1" id="KW-0560">Oxidoreductase</keyword>
<sequence>MATQRPIIAILGADGVPDPTNLDEISDLATIRPCTAQTLPTALTGADVLLVWDFFSRALKDNWGPATADLRWVHVCAAGVDSLLFDDLRSSPIVVTNAAGVFDRPIAEFVLASVLAQHKQLHVSRRLQDQRVWQHRETTRTEGTSALVIGTGGIGRATARLLRAVGVEVTGAGRTARADDPDFGTVVPTVDLAAHVGDFDTVVAIAPLTSQTERMIDATVLRAMRPDAHLVNVGRGQLVDEPALIAALQQGEIGAASLDVFTDEPLDPSSPFWAMDNVAISAHMSGDVVGWRDVLADQFLTNLRRYLETEGHLADTLGNVVDKDRGYVVSATRTGGDSRL</sequence>
<reference evidence="4 5" key="1">
    <citation type="submission" date="2019-11" db="EMBL/GenBank/DDBJ databases">
        <title>Gordonia sp. nov., a novel actinobacterium isolated from mangrove soil in Hainan.</title>
        <authorList>
            <person name="Huang X."/>
            <person name="Xie Y."/>
            <person name="Chu X."/>
            <person name="Xiao K."/>
        </authorList>
    </citation>
    <scope>NUCLEOTIDE SEQUENCE [LARGE SCALE GENOMIC DNA]</scope>
    <source>
        <strain evidence="4 5">HNM0687</strain>
    </source>
</reference>
<dbReference type="EMBL" id="WMBR01000001">
    <property type="protein sequence ID" value="MXP19824.1"/>
    <property type="molecule type" value="Genomic_DNA"/>
</dbReference>
<evidence type="ECO:0000256" key="2">
    <source>
        <dbReference type="ARBA" id="ARBA00023027"/>
    </source>
</evidence>
<proteinExistence type="predicted"/>
<accession>A0A6L7GIY1</accession>
<dbReference type="PANTHER" id="PTHR43333">
    <property type="entry name" value="2-HACID_DH_C DOMAIN-CONTAINING PROTEIN"/>
    <property type="match status" value="1"/>
</dbReference>
<gene>
    <name evidence="4" type="ORF">GIY30_00405</name>
</gene>
<evidence type="ECO:0000313" key="4">
    <source>
        <dbReference type="EMBL" id="MXP19824.1"/>
    </source>
</evidence>
<dbReference type="Pfam" id="PF02826">
    <property type="entry name" value="2-Hacid_dh_C"/>
    <property type="match status" value="1"/>
</dbReference>
<evidence type="ECO:0000259" key="3">
    <source>
        <dbReference type="Pfam" id="PF02826"/>
    </source>
</evidence>
<protein>
    <submittedName>
        <fullName evidence="4">D-2-hydroxyacid dehydrogenase</fullName>
    </submittedName>
</protein>
<dbReference type="InterPro" id="IPR006140">
    <property type="entry name" value="D-isomer_DH_NAD-bd"/>
</dbReference>
<name>A0A6L7GIY1_9ACTN</name>
<evidence type="ECO:0000256" key="1">
    <source>
        <dbReference type="ARBA" id="ARBA00023002"/>
    </source>
</evidence>
<dbReference type="RefSeq" id="WP_160900017.1">
    <property type="nucleotide sequence ID" value="NZ_CP102850.1"/>
</dbReference>
<dbReference type="InterPro" id="IPR036291">
    <property type="entry name" value="NAD(P)-bd_dom_sf"/>
</dbReference>
<dbReference type="GO" id="GO:0051287">
    <property type="term" value="F:NAD binding"/>
    <property type="evidence" value="ECO:0007669"/>
    <property type="project" value="InterPro"/>
</dbReference>
<dbReference type="PANTHER" id="PTHR43333:SF1">
    <property type="entry name" value="D-ISOMER SPECIFIC 2-HYDROXYACID DEHYDROGENASE NAD-BINDING DOMAIN-CONTAINING PROTEIN"/>
    <property type="match status" value="1"/>
</dbReference>
<comment type="caution">
    <text evidence="4">The sequence shown here is derived from an EMBL/GenBank/DDBJ whole genome shotgun (WGS) entry which is preliminary data.</text>
</comment>
<dbReference type="Gene3D" id="3.40.50.720">
    <property type="entry name" value="NAD(P)-binding Rossmann-like Domain"/>
    <property type="match status" value="2"/>
</dbReference>
<organism evidence="4 5">
    <name type="scientific">Gordonia mangrovi</name>
    <dbReference type="NCBI Taxonomy" id="2665643"/>
    <lineage>
        <taxon>Bacteria</taxon>
        <taxon>Bacillati</taxon>
        <taxon>Actinomycetota</taxon>
        <taxon>Actinomycetes</taxon>
        <taxon>Mycobacteriales</taxon>
        <taxon>Gordoniaceae</taxon>
        <taxon>Gordonia</taxon>
    </lineage>
</organism>
<dbReference type="AlphaFoldDB" id="A0A6L7GIY1"/>
<feature type="domain" description="D-isomer specific 2-hydroxyacid dehydrogenase NAD-binding" evidence="3">
    <location>
        <begin position="112"/>
        <end position="285"/>
    </location>
</feature>
<dbReference type="SUPFAM" id="SSF52283">
    <property type="entry name" value="Formate/glycerate dehydrogenase catalytic domain-like"/>
    <property type="match status" value="1"/>
</dbReference>
<dbReference type="Proteomes" id="UP000475545">
    <property type="component" value="Unassembled WGS sequence"/>
</dbReference>
<dbReference type="SUPFAM" id="SSF51735">
    <property type="entry name" value="NAD(P)-binding Rossmann-fold domains"/>
    <property type="match status" value="1"/>
</dbReference>
<evidence type="ECO:0000313" key="5">
    <source>
        <dbReference type="Proteomes" id="UP000475545"/>
    </source>
</evidence>